<dbReference type="KEGG" id="nbr:O3I_029730"/>
<accession>K0F415</accession>
<feature type="chain" id="PRO_5003831168" evidence="1">
    <location>
        <begin position="22"/>
        <end position="61"/>
    </location>
</feature>
<dbReference type="EMBL" id="CP003876">
    <property type="protein sequence ID" value="AFU03895.1"/>
    <property type="molecule type" value="Genomic_DNA"/>
</dbReference>
<protein>
    <submittedName>
        <fullName evidence="2">Uncharacterized protein</fullName>
    </submittedName>
</protein>
<keyword evidence="1" id="KW-0732">Signal</keyword>
<keyword evidence="3" id="KW-1185">Reference proteome</keyword>
<organism evidence="2 3">
    <name type="scientific">Nocardia brasiliensis (strain ATCC 700358 / HUJEG-1)</name>
    <dbReference type="NCBI Taxonomy" id="1133849"/>
    <lineage>
        <taxon>Bacteria</taxon>
        <taxon>Bacillati</taxon>
        <taxon>Actinomycetota</taxon>
        <taxon>Actinomycetes</taxon>
        <taxon>Mycobacteriales</taxon>
        <taxon>Nocardiaceae</taxon>
        <taxon>Nocardia</taxon>
    </lineage>
</organism>
<dbReference type="STRING" id="1133849.O3I_029730"/>
<sequence length="61" mass="6716">MRRPTSIGLLMSAAISVCRLAARTALLPHVDRFDWRGAWMGEAISPWDSWNAGAALLPHVD</sequence>
<dbReference type="AlphaFoldDB" id="K0F415"/>
<dbReference type="Proteomes" id="UP000006304">
    <property type="component" value="Chromosome"/>
</dbReference>
<evidence type="ECO:0000313" key="2">
    <source>
        <dbReference type="EMBL" id="AFU03895.1"/>
    </source>
</evidence>
<gene>
    <name evidence="2" type="ORF">O3I_029730</name>
</gene>
<evidence type="ECO:0000313" key="3">
    <source>
        <dbReference type="Proteomes" id="UP000006304"/>
    </source>
</evidence>
<name>K0F415_NOCB7</name>
<reference evidence="2 3" key="1">
    <citation type="journal article" date="2012" name="J. Bacteriol.">
        <title>Complete genome sequence of Nocardia brasiliensis HUJEG-1.</title>
        <authorList>
            <person name="Vera-Cabrera L."/>
            <person name="Ortiz-Lopez R."/>
            <person name="Elizondo-Gonzalez R."/>
            <person name="Perez-Maya A.A."/>
            <person name="Ocampo-Candiani J."/>
        </authorList>
    </citation>
    <scope>NUCLEOTIDE SEQUENCE [LARGE SCALE GENOMIC DNA]</scope>
    <source>
        <strain evidence="3">ATCC 700358</strain>
    </source>
</reference>
<feature type="signal peptide" evidence="1">
    <location>
        <begin position="1"/>
        <end position="21"/>
    </location>
</feature>
<proteinExistence type="predicted"/>
<dbReference type="HOGENOM" id="CLU_2918033_0_0_11"/>
<evidence type="ECO:0000256" key="1">
    <source>
        <dbReference type="SAM" id="SignalP"/>
    </source>
</evidence>